<protein>
    <submittedName>
        <fullName evidence="2">Uncharacterized protein</fullName>
    </submittedName>
</protein>
<keyword evidence="1" id="KW-1133">Transmembrane helix</keyword>
<accession>A0A6A7MWV2</accession>
<evidence type="ECO:0000256" key="1">
    <source>
        <dbReference type="SAM" id="Phobius"/>
    </source>
</evidence>
<dbReference type="AlphaFoldDB" id="A0A6A7MWV2"/>
<dbReference type="EMBL" id="WHUG01000001">
    <property type="protein sequence ID" value="MQA37205.1"/>
    <property type="molecule type" value="Genomic_DNA"/>
</dbReference>
<feature type="transmembrane region" description="Helical" evidence="1">
    <location>
        <begin position="39"/>
        <end position="55"/>
    </location>
</feature>
<sequence>MGATFWMKRYLQAAVPLFAILAAVEWVKGSTTREDYVSAAVWALAAAGIFTYAAWRRYRSAKACGMCDDLAAARNASAKAKKP</sequence>
<proteinExistence type="predicted"/>
<keyword evidence="1" id="KW-0472">Membrane</keyword>
<evidence type="ECO:0000313" key="3">
    <source>
        <dbReference type="Proteomes" id="UP000440498"/>
    </source>
</evidence>
<comment type="caution">
    <text evidence="2">The sequence shown here is derived from an EMBL/GenBank/DDBJ whole genome shotgun (WGS) entry which is preliminary data.</text>
</comment>
<keyword evidence="1" id="KW-0812">Transmembrane</keyword>
<evidence type="ECO:0000313" key="2">
    <source>
        <dbReference type="EMBL" id="MQA37205.1"/>
    </source>
</evidence>
<gene>
    <name evidence="2" type="ORF">GEV02_03510</name>
</gene>
<organism evidence="2 3">
    <name type="scientific">Rugamonas aquatica</name>
    <dbReference type="NCBI Taxonomy" id="2743357"/>
    <lineage>
        <taxon>Bacteria</taxon>
        <taxon>Pseudomonadati</taxon>
        <taxon>Pseudomonadota</taxon>
        <taxon>Betaproteobacteria</taxon>
        <taxon>Burkholderiales</taxon>
        <taxon>Oxalobacteraceae</taxon>
        <taxon>Telluria group</taxon>
        <taxon>Rugamonas</taxon>
    </lineage>
</organism>
<reference evidence="2 3" key="1">
    <citation type="submission" date="2019-10" db="EMBL/GenBank/DDBJ databases">
        <title>Two novel species isolated from a subtropical stream in China.</title>
        <authorList>
            <person name="Lu H."/>
        </authorList>
    </citation>
    <scope>NUCLEOTIDE SEQUENCE [LARGE SCALE GENOMIC DNA]</scope>
    <source>
        <strain evidence="2 3">FT29W</strain>
    </source>
</reference>
<keyword evidence="3" id="KW-1185">Reference proteome</keyword>
<name>A0A6A7MWV2_9BURK</name>
<dbReference type="Proteomes" id="UP000440498">
    <property type="component" value="Unassembled WGS sequence"/>
</dbReference>